<evidence type="ECO:0000256" key="1">
    <source>
        <dbReference type="SAM" id="MobiDB-lite"/>
    </source>
</evidence>
<feature type="compositionally biased region" description="Basic and acidic residues" evidence="1">
    <location>
        <begin position="18"/>
        <end position="41"/>
    </location>
</feature>
<dbReference type="Proteomes" id="UP000275267">
    <property type="component" value="Unassembled WGS sequence"/>
</dbReference>
<evidence type="ECO:0000313" key="2">
    <source>
        <dbReference type="EMBL" id="RLM57723.1"/>
    </source>
</evidence>
<reference evidence="3" key="1">
    <citation type="journal article" date="2019" name="Nat. Commun.">
        <title>The genome of broomcorn millet.</title>
        <authorList>
            <person name="Zou C."/>
            <person name="Miki D."/>
            <person name="Li D."/>
            <person name="Tang Q."/>
            <person name="Xiao L."/>
            <person name="Rajput S."/>
            <person name="Deng P."/>
            <person name="Jia W."/>
            <person name="Huang R."/>
            <person name="Zhang M."/>
            <person name="Sun Y."/>
            <person name="Hu J."/>
            <person name="Fu X."/>
            <person name="Schnable P.S."/>
            <person name="Li F."/>
            <person name="Zhang H."/>
            <person name="Feng B."/>
            <person name="Zhu X."/>
            <person name="Liu R."/>
            <person name="Schnable J.C."/>
            <person name="Zhu J.-K."/>
            <person name="Zhang H."/>
        </authorList>
    </citation>
    <scope>NUCLEOTIDE SEQUENCE [LARGE SCALE GENOMIC DNA]</scope>
</reference>
<keyword evidence="3" id="KW-1185">Reference proteome</keyword>
<protein>
    <submittedName>
        <fullName evidence="2">Uncharacterized protein</fullName>
    </submittedName>
</protein>
<feature type="compositionally biased region" description="Basic and acidic residues" evidence="1">
    <location>
        <begin position="130"/>
        <end position="168"/>
    </location>
</feature>
<feature type="compositionally biased region" description="Polar residues" evidence="1">
    <location>
        <begin position="174"/>
        <end position="216"/>
    </location>
</feature>
<feature type="region of interest" description="Disordered" evidence="1">
    <location>
        <begin position="128"/>
        <end position="216"/>
    </location>
</feature>
<proteinExistence type="predicted"/>
<name>A0A3L6PHD6_PANMI</name>
<dbReference type="EMBL" id="PQIB02000017">
    <property type="protein sequence ID" value="RLM57723.1"/>
    <property type="molecule type" value="Genomic_DNA"/>
</dbReference>
<feature type="compositionally biased region" description="Basic and acidic residues" evidence="1">
    <location>
        <begin position="56"/>
        <end position="72"/>
    </location>
</feature>
<feature type="region of interest" description="Disordered" evidence="1">
    <location>
        <begin position="1"/>
        <end position="96"/>
    </location>
</feature>
<gene>
    <name evidence="2" type="ORF">C2845_PM18G05300</name>
</gene>
<comment type="caution">
    <text evidence="2">The sequence shown here is derived from an EMBL/GenBank/DDBJ whole genome shotgun (WGS) entry which is preliminary data.</text>
</comment>
<dbReference type="AlphaFoldDB" id="A0A3L6PHD6"/>
<accession>A0A3L6PHD6</accession>
<feature type="compositionally biased region" description="Polar residues" evidence="1">
    <location>
        <begin position="80"/>
        <end position="96"/>
    </location>
</feature>
<sequence>MAGKTGDASKQIRHKAARGRELSGSHEHRQLSGKELLRSQEHPPLTMPRRATLPEQLRHSGKERSGSKEHRQFPNYELSKGSSCNRYSTTQDLSRSGQHLFASKYLSKSLEKPQFLVQDNSRYKKQLRFSGHEHSSKGNKKEQESHRSTQEDSRSMERLRSSARELSRSHGQHGFSSKQLSRSQEQTEYSIHQVVSRSQRHLQYSSGHQVETSENQEQRWFSIKDLPMSHNQVSRQGDKQAREQRGTIYIVSILRFLESS</sequence>
<organism evidence="2 3">
    <name type="scientific">Panicum miliaceum</name>
    <name type="common">Proso millet</name>
    <name type="synonym">Broomcorn millet</name>
    <dbReference type="NCBI Taxonomy" id="4540"/>
    <lineage>
        <taxon>Eukaryota</taxon>
        <taxon>Viridiplantae</taxon>
        <taxon>Streptophyta</taxon>
        <taxon>Embryophyta</taxon>
        <taxon>Tracheophyta</taxon>
        <taxon>Spermatophyta</taxon>
        <taxon>Magnoliopsida</taxon>
        <taxon>Liliopsida</taxon>
        <taxon>Poales</taxon>
        <taxon>Poaceae</taxon>
        <taxon>PACMAD clade</taxon>
        <taxon>Panicoideae</taxon>
        <taxon>Panicodae</taxon>
        <taxon>Paniceae</taxon>
        <taxon>Panicinae</taxon>
        <taxon>Panicum</taxon>
        <taxon>Panicum sect. Panicum</taxon>
    </lineage>
</organism>
<evidence type="ECO:0000313" key="3">
    <source>
        <dbReference type="Proteomes" id="UP000275267"/>
    </source>
</evidence>